<dbReference type="InterPro" id="IPR036638">
    <property type="entry name" value="HLH_DNA-bd_sf"/>
</dbReference>
<dbReference type="InterPro" id="IPR031307">
    <property type="entry name" value="Ninja_fam"/>
</dbReference>
<accession>A0A8J5M6L7</accession>
<dbReference type="GO" id="GO:0046983">
    <property type="term" value="F:protein dimerization activity"/>
    <property type="evidence" value="ECO:0007669"/>
    <property type="project" value="InterPro"/>
</dbReference>
<feature type="region of interest" description="Disordered" evidence="8">
    <location>
        <begin position="147"/>
        <end position="167"/>
    </location>
</feature>
<dbReference type="GO" id="GO:0007165">
    <property type="term" value="P:signal transduction"/>
    <property type="evidence" value="ECO:0007669"/>
    <property type="project" value="InterPro"/>
</dbReference>
<dbReference type="Pfam" id="PF07897">
    <property type="entry name" value="EAR"/>
    <property type="match status" value="2"/>
</dbReference>
<dbReference type="PROSITE" id="PS50888">
    <property type="entry name" value="BHLH"/>
    <property type="match status" value="1"/>
</dbReference>
<keyword evidence="6 7" id="KW-0539">Nucleus</keyword>
<comment type="similarity">
    <text evidence="3 7">Belongs to the Ninja family.</text>
</comment>
<dbReference type="Pfam" id="PF16136">
    <property type="entry name" value="NLS_NINJA_AFP"/>
    <property type="match status" value="2"/>
</dbReference>
<keyword evidence="5" id="KW-0804">Transcription</keyword>
<keyword evidence="11" id="KW-1185">Reference proteome</keyword>
<organism evidence="10 11">
    <name type="scientific">Zingiber officinale</name>
    <name type="common">Ginger</name>
    <name type="synonym">Amomum zingiber</name>
    <dbReference type="NCBI Taxonomy" id="94328"/>
    <lineage>
        <taxon>Eukaryota</taxon>
        <taxon>Viridiplantae</taxon>
        <taxon>Streptophyta</taxon>
        <taxon>Embryophyta</taxon>
        <taxon>Tracheophyta</taxon>
        <taxon>Spermatophyta</taxon>
        <taxon>Magnoliopsida</taxon>
        <taxon>Liliopsida</taxon>
        <taxon>Zingiberales</taxon>
        <taxon>Zingiberaceae</taxon>
        <taxon>Zingiber</taxon>
    </lineage>
</organism>
<dbReference type="GO" id="GO:0045892">
    <property type="term" value="P:negative regulation of DNA-templated transcription"/>
    <property type="evidence" value="ECO:0007669"/>
    <property type="project" value="TreeGrafter"/>
</dbReference>
<feature type="compositionally biased region" description="Polar residues" evidence="8">
    <location>
        <begin position="937"/>
        <end position="970"/>
    </location>
</feature>
<keyword evidence="4" id="KW-0805">Transcription regulation</keyword>
<feature type="region of interest" description="Disordered" evidence="8">
    <location>
        <begin position="924"/>
        <end position="985"/>
    </location>
</feature>
<proteinExistence type="inferred from homology"/>
<evidence type="ECO:0000313" key="10">
    <source>
        <dbReference type="EMBL" id="KAG6535440.1"/>
    </source>
</evidence>
<dbReference type="Proteomes" id="UP000734854">
    <property type="component" value="Unassembled WGS sequence"/>
</dbReference>
<evidence type="ECO:0000256" key="6">
    <source>
        <dbReference type="ARBA" id="ARBA00023242"/>
    </source>
</evidence>
<protein>
    <recommendedName>
        <fullName evidence="7">Ninja-family protein</fullName>
    </recommendedName>
    <alternativeName>
        <fullName evidence="7">ABI-binding protein</fullName>
    </alternativeName>
</protein>
<feature type="region of interest" description="Disordered" evidence="8">
    <location>
        <begin position="821"/>
        <end position="887"/>
    </location>
</feature>
<dbReference type="AlphaFoldDB" id="A0A8J5M6L7"/>
<evidence type="ECO:0000256" key="7">
    <source>
        <dbReference type="RuleBase" id="RU369029"/>
    </source>
</evidence>
<dbReference type="Pfam" id="PF16135">
    <property type="entry name" value="TDBD"/>
    <property type="match status" value="2"/>
</dbReference>
<evidence type="ECO:0000313" key="11">
    <source>
        <dbReference type="Proteomes" id="UP000734854"/>
    </source>
</evidence>
<comment type="similarity">
    <text evidence="2">Belongs to the bHLH protein family.</text>
</comment>
<dbReference type="PANTHER" id="PTHR31413">
    <property type="entry name" value="AFP HOMOLOG 2"/>
    <property type="match status" value="1"/>
</dbReference>
<evidence type="ECO:0000256" key="5">
    <source>
        <dbReference type="ARBA" id="ARBA00023163"/>
    </source>
</evidence>
<feature type="region of interest" description="Disordered" evidence="8">
    <location>
        <begin position="204"/>
        <end position="270"/>
    </location>
</feature>
<gene>
    <name evidence="10" type="ORF">ZIOFF_000412</name>
</gene>
<dbReference type="InterPro" id="IPR012463">
    <property type="entry name" value="Ninja_motif"/>
</dbReference>
<comment type="caution">
    <text evidence="10">The sequence shown here is derived from an EMBL/GenBank/DDBJ whole genome shotgun (WGS) entry which is preliminary data.</text>
</comment>
<feature type="region of interest" description="Disordered" evidence="8">
    <location>
        <begin position="765"/>
        <end position="785"/>
    </location>
</feature>
<feature type="compositionally biased region" description="Basic and acidic residues" evidence="8">
    <location>
        <begin position="1"/>
        <end position="13"/>
    </location>
</feature>
<comment type="function">
    <text evidence="7">Acts as a negative regulator of abscisic acid (ABA) response.</text>
</comment>
<feature type="region of interest" description="Disordered" evidence="8">
    <location>
        <begin position="306"/>
        <end position="367"/>
    </location>
</feature>
<comment type="subcellular location">
    <subcellularLocation>
        <location evidence="1 7">Nucleus</location>
    </subcellularLocation>
</comment>
<evidence type="ECO:0000256" key="3">
    <source>
        <dbReference type="ARBA" id="ARBA00006081"/>
    </source>
</evidence>
<dbReference type="InterPro" id="IPR032310">
    <property type="entry name" value="NLS_NINJA_AFP-like"/>
</dbReference>
<dbReference type="PANTHER" id="PTHR31413:SF49">
    <property type="entry name" value="NINJA-FAMILY PROTEIN MODD"/>
    <property type="match status" value="1"/>
</dbReference>
<evidence type="ECO:0000256" key="2">
    <source>
        <dbReference type="ARBA" id="ARBA00005510"/>
    </source>
</evidence>
<dbReference type="GO" id="GO:0005634">
    <property type="term" value="C:nucleus"/>
    <property type="evidence" value="ECO:0007669"/>
    <property type="project" value="UniProtKB-SubCell"/>
</dbReference>
<dbReference type="SUPFAM" id="SSF47459">
    <property type="entry name" value="HLH, helix-loop-helix DNA-binding domain"/>
    <property type="match status" value="1"/>
</dbReference>
<name>A0A8J5M6L7_ZINOF</name>
<dbReference type="Gene3D" id="4.10.280.10">
    <property type="entry name" value="Helix-loop-helix DNA-binding domain"/>
    <property type="match status" value="1"/>
</dbReference>
<evidence type="ECO:0000256" key="1">
    <source>
        <dbReference type="ARBA" id="ARBA00004123"/>
    </source>
</evidence>
<evidence type="ECO:0000259" key="9">
    <source>
        <dbReference type="PROSITE" id="PS50888"/>
    </source>
</evidence>
<dbReference type="SMART" id="SM00353">
    <property type="entry name" value="HLH"/>
    <property type="match status" value="1"/>
</dbReference>
<dbReference type="InterPro" id="IPR032308">
    <property type="entry name" value="TDBD"/>
</dbReference>
<feature type="region of interest" description="Disordered" evidence="8">
    <location>
        <begin position="1"/>
        <end position="32"/>
    </location>
</feature>
<feature type="compositionally biased region" description="Polar residues" evidence="8">
    <location>
        <begin position="319"/>
        <end position="352"/>
    </location>
</feature>
<sequence length="1119" mass="123199">MKDSGDGLKRPENPETPAVGENNDDKTINEDSNECDVVVVREEDSDGKVVAVAMAMPHRYSTLIRRKFVVVMLVKSQLDACEETQGRRRHQQLVRQIERYTNLMEILNRLRNQFLVFVMEAEAEAAEGDLERHSSAIESFPRDLLRRLGGTRSSGEHPDPPGEDSEEVELNLNLGLSIGGCFELDPDAKKLIRSSSVASFSPLPREQEFPAFPPTSLVRTGSLPSEAEEERRKRKQLQGLRRLEAKRKRLEKRNSIKSGAARSDEGVDSGKRTLAAPVATNGRLDLPIGSQFQGVFTIAVPLRLSEQGSQSKGARAQASAGSQRCSSSDNQTPARESTITSGIRSASTNEAATTLAAEGKQESSERNTVGEMPCVFTRGDGPNGRRIEGFLYKYKKGEEIRIVCVCHGNFFTPAEFVTHAGGTDVDHPLKHIVVCPPPRECLVESEFSFLAGRFLVVKDECEMYMDFSKPRFRPHLSINGKRITSNKLFVPASLVAERMKALQELVPNANKTDKASMLDEIIDYLKFLQLHVLSMSRLGGAAAVAPLVADINDGLTAAEQQVVKLLEEDMGSAMQYLQGKGLCLMPISIRSCGAETRNGEKIGLFDRRRGVRGIVDPMHQPVILPPLKVGGVNVACVRENNGDKTINEDSNECDVVVVREEDSDGKVVAVAMAMPHRYSTLIRRKFVVVMLVKSQLDACEETQGRRRHQQLVRQIERYTNLMEILNRLRNQFLVFVMEAEAEAAEGDLERHSSAIESFPRDLLRRLGGTRSSGEHPDPPGEDSEEVELNLNLGLSIGGCFELDPDAKKLIRSSSVASFSPLPRDQEFPAFPPTSLVRTGSLPSEAEEERRKRKQLQGLRRLEAKRKRLEKRNSIKSGAARSDEGVDAGKRTLAAPVATNGRLDLPIGSQFQGVFTIAVPLRLSEQGSQSKGARAQASAGSQRCSSSDNQTPVRESTITSGIRSASTNEAATTLAAEGKQESSERNTVGEMPCVFTRGDGPNGRRIEGFLYKYKKGEEIRIVCVCHGNFFTPAEFVTHAGGTDVDHPLRHIVVCPPPRECLVEFEFSFLAGRFLVIKDECEMYMDFSKPTFRPHLSVLSMSRLGGAAAVAPLVADMSSEA</sequence>
<evidence type="ECO:0000256" key="4">
    <source>
        <dbReference type="ARBA" id="ARBA00023015"/>
    </source>
</evidence>
<reference evidence="10 11" key="1">
    <citation type="submission" date="2020-08" db="EMBL/GenBank/DDBJ databases">
        <title>Plant Genome Project.</title>
        <authorList>
            <person name="Zhang R.-G."/>
        </authorList>
    </citation>
    <scope>NUCLEOTIDE SEQUENCE [LARGE SCALE GENOMIC DNA]</scope>
    <source>
        <tissue evidence="10">Rhizome</tissue>
    </source>
</reference>
<dbReference type="InterPro" id="IPR011598">
    <property type="entry name" value="bHLH_dom"/>
</dbReference>
<feature type="domain" description="BHLH" evidence="9">
    <location>
        <begin position="479"/>
        <end position="528"/>
    </location>
</feature>
<evidence type="ECO:0000256" key="8">
    <source>
        <dbReference type="SAM" id="MobiDB-lite"/>
    </source>
</evidence>
<dbReference type="EMBL" id="JACMSC010000001">
    <property type="protein sequence ID" value="KAG6535440.1"/>
    <property type="molecule type" value="Genomic_DNA"/>
</dbReference>